<proteinExistence type="predicted"/>
<feature type="region of interest" description="Disordered" evidence="1">
    <location>
        <begin position="23"/>
        <end position="50"/>
    </location>
</feature>
<evidence type="ECO:0000259" key="2">
    <source>
        <dbReference type="Pfam" id="PF18557"/>
    </source>
</evidence>
<comment type="caution">
    <text evidence="3">The sequence shown here is derived from an EMBL/GenBank/DDBJ whole genome shotgun (WGS) entry which is preliminary data.</text>
</comment>
<feature type="domain" description="Anti-sigma factor NepR" evidence="2">
    <location>
        <begin position="53"/>
        <end position="87"/>
    </location>
</feature>
<dbReference type="EMBL" id="BJZP01000017">
    <property type="protein sequence ID" value="GEO86205.1"/>
    <property type="molecule type" value="Genomic_DNA"/>
</dbReference>
<name>A0A512HL84_9HYPH</name>
<accession>A0A512HL84</accession>
<gene>
    <name evidence="3" type="ORF">RNA01_31370</name>
</gene>
<reference evidence="3 4" key="1">
    <citation type="submission" date="2019-07" db="EMBL/GenBank/DDBJ databases">
        <title>Whole genome shotgun sequence of Rhizobium naphthalenivorans NBRC 107585.</title>
        <authorList>
            <person name="Hosoyama A."/>
            <person name="Uohara A."/>
            <person name="Ohji S."/>
            <person name="Ichikawa N."/>
        </authorList>
    </citation>
    <scope>NUCLEOTIDE SEQUENCE [LARGE SCALE GENOMIC DNA]</scope>
    <source>
        <strain evidence="3 4">NBRC 107585</strain>
    </source>
</reference>
<organism evidence="3 4">
    <name type="scientific">Ciceribacter naphthalenivorans</name>
    <dbReference type="NCBI Taxonomy" id="1118451"/>
    <lineage>
        <taxon>Bacteria</taxon>
        <taxon>Pseudomonadati</taxon>
        <taxon>Pseudomonadota</taxon>
        <taxon>Alphaproteobacteria</taxon>
        <taxon>Hyphomicrobiales</taxon>
        <taxon>Rhizobiaceae</taxon>
        <taxon>Ciceribacter</taxon>
    </lineage>
</organism>
<protein>
    <recommendedName>
        <fullName evidence="2">Anti-sigma factor NepR domain-containing protein</fullName>
    </recommendedName>
</protein>
<sequence length="92" mass="10443">MRYFKVLERPWRVWKDARRSMGQTGFMKTPGKQSVKAAQPQSDSAVRSKPDANAAIAARLRGYYDSIVEEGTPPAFLDLLERLDKAERGEKD</sequence>
<evidence type="ECO:0000313" key="3">
    <source>
        <dbReference type="EMBL" id="GEO86205.1"/>
    </source>
</evidence>
<keyword evidence="4" id="KW-1185">Reference proteome</keyword>
<dbReference type="AlphaFoldDB" id="A0A512HL84"/>
<evidence type="ECO:0000313" key="4">
    <source>
        <dbReference type="Proteomes" id="UP000321717"/>
    </source>
</evidence>
<evidence type="ECO:0000256" key="1">
    <source>
        <dbReference type="SAM" id="MobiDB-lite"/>
    </source>
</evidence>
<dbReference type="Proteomes" id="UP000321717">
    <property type="component" value="Unassembled WGS sequence"/>
</dbReference>
<dbReference type="InterPro" id="IPR041649">
    <property type="entry name" value="NepR"/>
</dbReference>
<dbReference type="Pfam" id="PF18557">
    <property type="entry name" value="NepR"/>
    <property type="match status" value="1"/>
</dbReference>